<comment type="caution">
    <text evidence="1">The sequence shown here is derived from an EMBL/GenBank/DDBJ whole genome shotgun (WGS) entry which is preliminary data.</text>
</comment>
<proteinExistence type="predicted"/>
<evidence type="ECO:0000313" key="2">
    <source>
        <dbReference type="Proteomes" id="UP001498398"/>
    </source>
</evidence>
<protein>
    <recommendedName>
        <fullName evidence="3">Fe2OG dioxygenase domain-containing protein</fullName>
    </recommendedName>
</protein>
<accession>A0ABR1JQT4</accession>
<keyword evidence="2" id="KW-1185">Reference proteome</keyword>
<organism evidence="1 2">
    <name type="scientific">Marasmiellus scandens</name>
    <dbReference type="NCBI Taxonomy" id="2682957"/>
    <lineage>
        <taxon>Eukaryota</taxon>
        <taxon>Fungi</taxon>
        <taxon>Dikarya</taxon>
        <taxon>Basidiomycota</taxon>
        <taxon>Agaricomycotina</taxon>
        <taxon>Agaricomycetes</taxon>
        <taxon>Agaricomycetidae</taxon>
        <taxon>Agaricales</taxon>
        <taxon>Marasmiineae</taxon>
        <taxon>Omphalotaceae</taxon>
        <taxon>Marasmiellus</taxon>
    </lineage>
</organism>
<dbReference type="Proteomes" id="UP001498398">
    <property type="component" value="Unassembled WGS sequence"/>
</dbReference>
<dbReference type="EMBL" id="JBANRG010000008">
    <property type="protein sequence ID" value="KAK7464174.1"/>
    <property type="molecule type" value="Genomic_DNA"/>
</dbReference>
<evidence type="ECO:0000313" key="1">
    <source>
        <dbReference type="EMBL" id="KAK7464174.1"/>
    </source>
</evidence>
<reference evidence="1 2" key="1">
    <citation type="submission" date="2024-01" db="EMBL/GenBank/DDBJ databases">
        <title>A draft genome for the cacao thread blight pathogen Marasmiellus scandens.</title>
        <authorList>
            <person name="Baruah I.K."/>
            <person name="Leung J."/>
            <person name="Bukari Y."/>
            <person name="Amoako-Attah I."/>
            <person name="Meinhardt L.W."/>
            <person name="Bailey B.A."/>
            <person name="Cohen S.P."/>
        </authorList>
    </citation>
    <scope>NUCLEOTIDE SEQUENCE [LARGE SCALE GENOMIC DNA]</scope>
    <source>
        <strain evidence="1 2">GH-19</strain>
    </source>
</reference>
<sequence>MGRGHRAISTIQRRREIRDAELCKLFHGLCQYYNACDYGDDLAGVHNSSERLLERINQLYPSLDPCSLPSAPSTGILAWKTNKDTLRRYPGLPPISLLRLHKILDTDSINVICNFYDALIASSFRFPPDKIDRNRSAKSGAHLGVWMHYSLTPMITGDARLRTQRSQHIVDAMDRFLQVLKDILVPLIRSVYKIYFPNLWDRQVKAQSFVRTHFRPGHREEFEACVALDFEGSFFCAAIKEGSSELWHVDWNDDPNTLTWIIPVGQGWEGAEFCVPQLGVKVPILPGQVLGALTRCLVHCAAPSSGGRRLVLTLFCDHWIMKHSDEWVEV</sequence>
<evidence type="ECO:0008006" key="3">
    <source>
        <dbReference type="Google" id="ProtNLM"/>
    </source>
</evidence>
<gene>
    <name evidence="1" type="ORF">VKT23_006340</name>
</gene>
<name>A0ABR1JQT4_9AGAR</name>
<dbReference type="Gene3D" id="3.60.130.30">
    <property type="match status" value="1"/>
</dbReference>